<dbReference type="RefSeq" id="WP_007640561.1">
    <property type="nucleotide sequence ID" value="NC_020514.1"/>
</dbReference>
<comment type="similarity">
    <text evidence="1">Belongs to the peptidase S33 family.</text>
</comment>
<dbReference type="InterPro" id="IPR029058">
    <property type="entry name" value="AB_hydrolase_fold"/>
</dbReference>
<protein>
    <recommendedName>
        <fullName evidence="4">AB hydrolase-1 domain-containing protein</fullName>
    </recommendedName>
</protein>
<dbReference type="STRING" id="1129794.C427_0619"/>
<dbReference type="GO" id="GO:0008233">
    <property type="term" value="F:peptidase activity"/>
    <property type="evidence" value="ECO:0007669"/>
    <property type="project" value="InterPro"/>
</dbReference>
<dbReference type="PRINTS" id="PR00793">
    <property type="entry name" value="PROAMNOPTASE"/>
</dbReference>
<evidence type="ECO:0000256" key="1">
    <source>
        <dbReference type="ARBA" id="ARBA00010088"/>
    </source>
</evidence>
<dbReference type="KEGG" id="gps:C427_0619"/>
<evidence type="ECO:0000256" key="3">
    <source>
        <dbReference type="SAM" id="Phobius"/>
    </source>
</evidence>
<dbReference type="InterPro" id="IPR000073">
    <property type="entry name" value="AB_hydrolase_1"/>
</dbReference>
<evidence type="ECO:0000313" key="6">
    <source>
        <dbReference type="Proteomes" id="UP000011864"/>
    </source>
</evidence>
<keyword evidence="3" id="KW-0472">Membrane</keyword>
<dbReference type="SUPFAM" id="SSF53474">
    <property type="entry name" value="alpha/beta-Hydrolases"/>
    <property type="match status" value="1"/>
</dbReference>
<feature type="transmembrane region" description="Helical" evidence="3">
    <location>
        <begin position="7"/>
        <end position="27"/>
    </location>
</feature>
<dbReference type="AlphaFoldDB" id="K7A9J0"/>
<keyword evidence="3" id="KW-0812">Transmembrane</keyword>
<dbReference type="HOGENOM" id="CLU_020336_50_0_6"/>
<dbReference type="PANTHER" id="PTHR43798">
    <property type="entry name" value="MONOACYLGLYCEROL LIPASE"/>
    <property type="match status" value="1"/>
</dbReference>
<dbReference type="GO" id="GO:0006508">
    <property type="term" value="P:proteolysis"/>
    <property type="evidence" value="ECO:0007669"/>
    <property type="project" value="InterPro"/>
</dbReference>
<reference evidence="5 6" key="1">
    <citation type="journal article" date="2013" name="Genome Announc.">
        <title>Complete Genome Sequence of Glaciecola psychrophila Strain 170T.</title>
        <authorList>
            <person name="Yin J."/>
            <person name="Chen J."/>
            <person name="Liu G."/>
            <person name="Yu Y."/>
            <person name="Song L."/>
            <person name="Wang X."/>
            <person name="Qu X."/>
        </authorList>
    </citation>
    <scope>NUCLEOTIDE SEQUENCE [LARGE SCALE GENOMIC DNA]</scope>
    <source>
        <strain evidence="5 6">170</strain>
    </source>
</reference>
<feature type="domain" description="AB hydrolase-1" evidence="4">
    <location>
        <begin position="66"/>
        <end position="193"/>
    </location>
</feature>
<dbReference type="Gene3D" id="3.40.50.1820">
    <property type="entry name" value="alpha/beta hydrolase"/>
    <property type="match status" value="1"/>
</dbReference>
<dbReference type="EMBL" id="CP003837">
    <property type="protein sequence ID" value="AGH42729.1"/>
    <property type="molecule type" value="Genomic_DNA"/>
</dbReference>
<evidence type="ECO:0000259" key="4">
    <source>
        <dbReference type="Pfam" id="PF00561"/>
    </source>
</evidence>
<evidence type="ECO:0000256" key="2">
    <source>
        <dbReference type="ARBA" id="ARBA00022801"/>
    </source>
</evidence>
<sequence length="337" mass="36276">MKIIVRVIQTAGLLIGIVIIIGIGLFISTAGDHGVPDTVATDPTIPHIEIDGVVFHAETFGDPQNPTVVVVHGGPGGNYGYLLNLHQLENDYFVVFYDQRGSGLSPRVDASELSLESSIADLHRVVTHYGQGEPVYLVGHSWGAMLVAGYLGQYPEFVAKAALAEPGALNNASLARFSERQSNSQGLGFYRVLLPTIFETFHMKPQDTDAINDYISGRMAKAFVGSFASGYTCAGEPVSTEEPNVPVPPSRFGSTAFNTIFGPSTDLSQIGVVAHNYTDEVLFIASECSAFTGEKLQRAQMTTFPKTRLVVIPNAGHEMFGDNPSASLAVIREYFES</sequence>
<keyword evidence="3" id="KW-1133">Transmembrane helix</keyword>
<name>K7A9J0_9ALTE</name>
<dbReference type="PATRIC" id="fig|1129794.4.peg.614"/>
<dbReference type="InterPro" id="IPR050266">
    <property type="entry name" value="AB_hydrolase_sf"/>
</dbReference>
<proteinExistence type="inferred from homology"/>
<evidence type="ECO:0000313" key="5">
    <source>
        <dbReference type="EMBL" id="AGH42729.1"/>
    </source>
</evidence>
<dbReference type="GO" id="GO:0016020">
    <property type="term" value="C:membrane"/>
    <property type="evidence" value="ECO:0007669"/>
    <property type="project" value="TreeGrafter"/>
</dbReference>
<dbReference type="Proteomes" id="UP000011864">
    <property type="component" value="Chromosome"/>
</dbReference>
<dbReference type="Pfam" id="PF00561">
    <property type="entry name" value="Abhydrolase_1"/>
    <property type="match status" value="1"/>
</dbReference>
<dbReference type="InterPro" id="IPR002410">
    <property type="entry name" value="Peptidase_S33"/>
</dbReference>
<gene>
    <name evidence="5" type="ORF">C427_0619</name>
</gene>
<dbReference type="OrthoDB" id="9773293at2"/>
<dbReference type="eggNOG" id="COG2267">
    <property type="taxonomic scope" value="Bacteria"/>
</dbReference>
<keyword evidence="2" id="KW-0378">Hydrolase</keyword>
<accession>K7A9J0</accession>
<dbReference type="PANTHER" id="PTHR43798:SF33">
    <property type="entry name" value="HYDROLASE, PUTATIVE (AFU_ORTHOLOGUE AFUA_2G14860)-RELATED"/>
    <property type="match status" value="1"/>
</dbReference>
<keyword evidence="6" id="KW-1185">Reference proteome</keyword>
<organism evidence="5 6">
    <name type="scientific">Paraglaciecola psychrophila 170</name>
    <dbReference type="NCBI Taxonomy" id="1129794"/>
    <lineage>
        <taxon>Bacteria</taxon>
        <taxon>Pseudomonadati</taxon>
        <taxon>Pseudomonadota</taxon>
        <taxon>Gammaproteobacteria</taxon>
        <taxon>Alteromonadales</taxon>
        <taxon>Alteromonadaceae</taxon>
        <taxon>Paraglaciecola</taxon>
    </lineage>
</organism>